<evidence type="ECO:0000313" key="1">
    <source>
        <dbReference type="EMBL" id="GIH70424.1"/>
    </source>
</evidence>
<comment type="caution">
    <text evidence="1">The sequence shown here is derived from an EMBL/GenBank/DDBJ whole genome shotgun (WGS) entry which is preliminary data.</text>
</comment>
<dbReference type="Proteomes" id="UP000610966">
    <property type="component" value="Unassembled WGS sequence"/>
</dbReference>
<gene>
    <name evidence="1" type="ORF">Mth01_26770</name>
</gene>
<sequence>MTEKFFKVLGDIPGNGREAGWMARLLSRGKYGRRAVLAGRPPSAGKVVCGRPPMALPIAANGERRGGSSGFAGQDALEEFDGTGCGDPVGLVDGRSLGAACRAPYEPLAPGATQLVDHGAAFAGVPDDADRGRTV</sequence>
<organism evidence="1 2">
    <name type="scientific">Sphaerimonospora thailandensis</name>
    <dbReference type="NCBI Taxonomy" id="795644"/>
    <lineage>
        <taxon>Bacteria</taxon>
        <taxon>Bacillati</taxon>
        <taxon>Actinomycetota</taxon>
        <taxon>Actinomycetes</taxon>
        <taxon>Streptosporangiales</taxon>
        <taxon>Streptosporangiaceae</taxon>
        <taxon>Sphaerimonospora</taxon>
    </lineage>
</organism>
<keyword evidence="2" id="KW-1185">Reference proteome</keyword>
<reference evidence="1" key="1">
    <citation type="submission" date="2021-01" db="EMBL/GenBank/DDBJ databases">
        <title>Whole genome shotgun sequence of Sphaerimonospora thailandensis NBRC 107569.</title>
        <authorList>
            <person name="Komaki H."/>
            <person name="Tamura T."/>
        </authorList>
    </citation>
    <scope>NUCLEOTIDE SEQUENCE</scope>
    <source>
        <strain evidence="1">NBRC 107569</strain>
    </source>
</reference>
<dbReference type="EMBL" id="BOOG01000022">
    <property type="protein sequence ID" value="GIH70424.1"/>
    <property type="molecule type" value="Genomic_DNA"/>
</dbReference>
<evidence type="ECO:0000313" key="2">
    <source>
        <dbReference type="Proteomes" id="UP000610966"/>
    </source>
</evidence>
<name>A0A8J3R9B3_9ACTN</name>
<accession>A0A8J3R9B3</accession>
<protein>
    <submittedName>
        <fullName evidence="1">Uncharacterized protein</fullName>
    </submittedName>
</protein>
<proteinExistence type="predicted"/>
<dbReference type="AlphaFoldDB" id="A0A8J3R9B3"/>